<evidence type="ECO:0000313" key="4">
    <source>
        <dbReference type="EMBL" id="CAD8878268.1"/>
    </source>
</evidence>
<dbReference type="PROSITE" id="PS50076">
    <property type="entry name" value="DNAJ_2"/>
    <property type="match status" value="1"/>
</dbReference>
<proteinExistence type="predicted"/>
<keyword evidence="1" id="KW-1133">Transmembrane helix</keyword>
<dbReference type="PANTHER" id="PTHR43096:SF58">
    <property type="entry name" value="CHAPERONE DNAJ-DOMAIN SUPERFAMILY PROTEIN"/>
    <property type="match status" value="1"/>
</dbReference>
<sequence>MYTSLARSSCNRCRIKVDHRPFSAYASSCHYRELGVRPNAAATEIKAAYLSLARRHHPDVSKEAGAGDRFRAIASAYEVLGNDTSRARYDASRAFASAFGRRPGHYTNAYTDSYARAASAERTRDWARRSGGRESHMTFLEAYISFMVVAVPMGLFYQVMVQTEDANKTDNEQLFPFCFNDRKGKWEEYNMQTMAGLRRARVRWLSWPQVARINLTLERQGGANFSFESNPNEVTRRRPAKDQAGIDRIYFNTLSS</sequence>
<dbReference type="GO" id="GO:0051082">
    <property type="term" value="F:unfolded protein binding"/>
    <property type="evidence" value="ECO:0007669"/>
    <property type="project" value="TreeGrafter"/>
</dbReference>
<dbReference type="SMART" id="SM00271">
    <property type="entry name" value="DnaJ"/>
    <property type="match status" value="1"/>
</dbReference>
<evidence type="ECO:0000313" key="3">
    <source>
        <dbReference type="EMBL" id="CAD8878267.1"/>
    </source>
</evidence>
<dbReference type="SUPFAM" id="SSF46565">
    <property type="entry name" value="Chaperone J-domain"/>
    <property type="match status" value="1"/>
</dbReference>
<dbReference type="InterPro" id="IPR018253">
    <property type="entry name" value="DnaJ_domain_CS"/>
</dbReference>
<dbReference type="GO" id="GO:0005737">
    <property type="term" value="C:cytoplasm"/>
    <property type="evidence" value="ECO:0007669"/>
    <property type="project" value="TreeGrafter"/>
</dbReference>
<dbReference type="CDD" id="cd06257">
    <property type="entry name" value="DnaJ"/>
    <property type="match status" value="1"/>
</dbReference>
<protein>
    <recommendedName>
        <fullName evidence="2">J domain-containing protein</fullName>
    </recommendedName>
</protein>
<feature type="domain" description="J" evidence="2">
    <location>
        <begin position="29"/>
        <end position="93"/>
    </location>
</feature>
<feature type="transmembrane region" description="Helical" evidence="1">
    <location>
        <begin position="138"/>
        <end position="160"/>
    </location>
</feature>
<evidence type="ECO:0000256" key="1">
    <source>
        <dbReference type="SAM" id="Phobius"/>
    </source>
</evidence>
<dbReference type="Gene3D" id="1.10.287.110">
    <property type="entry name" value="DnaJ domain"/>
    <property type="match status" value="1"/>
</dbReference>
<dbReference type="InterPro" id="IPR036869">
    <property type="entry name" value="J_dom_sf"/>
</dbReference>
<dbReference type="EMBL" id="HBFR01007561">
    <property type="protein sequence ID" value="CAD8878267.1"/>
    <property type="molecule type" value="Transcribed_RNA"/>
</dbReference>
<dbReference type="EMBL" id="HBFR01007562">
    <property type="protein sequence ID" value="CAD8878268.1"/>
    <property type="molecule type" value="Transcribed_RNA"/>
</dbReference>
<dbReference type="PROSITE" id="PS00636">
    <property type="entry name" value="DNAJ_1"/>
    <property type="match status" value="1"/>
</dbReference>
<organism evidence="3">
    <name type="scientific">Corethron hystrix</name>
    <dbReference type="NCBI Taxonomy" id="216773"/>
    <lineage>
        <taxon>Eukaryota</taxon>
        <taxon>Sar</taxon>
        <taxon>Stramenopiles</taxon>
        <taxon>Ochrophyta</taxon>
        <taxon>Bacillariophyta</taxon>
        <taxon>Coscinodiscophyceae</taxon>
        <taxon>Corethrophycidae</taxon>
        <taxon>Corethrales</taxon>
        <taxon>Corethraceae</taxon>
        <taxon>Corethron</taxon>
    </lineage>
</organism>
<keyword evidence="1" id="KW-0812">Transmembrane</keyword>
<dbReference type="Pfam" id="PF00226">
    <property type="entry name" value="DnaJ"/>
    <property type="match status" value="1"/>
</dbReference>
<dbReference type="PANTHER" id="PTHR43096">
    <property type="entry name" value="DNAJ HOMOLOG 1, MITOCHONDRIAL-RELATED"/>
    <property type="match status" value="1"/>
</dbReference>
<accession>A0A6U5EA79</accession>
<evidence type="ECO:0000259" key="2">
    <source>
        <dbReference type="PROSITE" id="PS50076"/>
    </source>
</evidence>
<dbReference type="AlphaFoldDB" id="A0A6U5EA79"/>
<dbReference type="PRINTS" id="PR00625">
    <property type="entry name" value="JDOMAIN"/>
</dbReference>
<keyword evidence="1" id="KW-0472">Membrane</keyword>
<dbReference type="InterPro" id="IPR001623">
    <property type="entry name" value="DnaJ_domain"/>
</dbReference>
<reference evidence="3" key="1">
    <citation type="submission" date="2021-01" db="EMBL/GenBank/DDBJ databases">
        <authorList>
            <person name="Corre E."/>
            <person name="Pelletier E."/>
            <person name="Niang G."/>
            <person name="Scheremetjew M."/>
            <person name="Finn R."/>
            <person name="Kale V."/>
            <person name="Holt S."/>
            <person name="Cochrane G."/>
            <person name="Meng A."/>
            <person name="Brown T."/>
            <person name="Cohen L."/>
        </authorList>
    </citation>
    <scope>NUCLEOTIDE SEQUENCE</scope>
    <source>
        <strain evidence="3">308</strain>
    </source>
</reference>
<name>A0A6U5EA79_9STRA</name>
<dbReference type="GO" id="GO:0042026">
    <property type="term" value="P:protein refolding"/>
    <property type="evidence" value="ECO:0007669"/>
    <property type="project" value="TreeGrafter"/>
</dbReference>
<gene>
    <name evidence="3" type="ORF">CHYS00102_LOCUS5451</name>
    <name evidence="4" type="ORF">CHYS00102_LOCUS5452</name>
</gene>